<dbReference type="CDD" id="cd21458">
    <property type="entry name" value="DLC-like_TCTEX1D1"/>
    <property type="match status" value="1"/>
</dbReference>
<dbReference type="GO" id="GO:0045505">
    <property type="term" value="F:dynein intermediate chain binding"/>
    <property type="evidence" value="ECO:0007669"/>
    <property type="project" value="TreeGrafter"/>
</dbReference>
<dbReference type="EMBL" id="NEDP02004406">
    <property type="protein sequence ID" value="OWF45766.1"/>
    <property type="molecule type" value="Genomic_DNA"/>
</dbReference>
<dbReference type="GO" id="GO:0005868">
    <property type="term" value="C:cytoplasmic dynein complex"/>
    <property type="evidence" value="ECO:0007669"/>
    <property type="project" value="TreeGrafter"/>
</dbReference>
<comment type="caution">
    <text evidence="3">The sequence shown here is derived from an EMBL/GenBank/DDBJ whole genome shotgun (WGS) entry which is preliminary data.</text>
</comment>
<gene>
    <name evidence="3" type="ORF">KP79_PYT09065</name>
</gene>
<feature type="region of interest" description="Disordered" evidence="2">
    <location>
        <begin position="1"/>
        <end position="63"/>
    </location>
</feature>
<evidence type="ECO:0000313" key="4">
    <source>
        <dbReference type="Proteomes" id="UP000242188"/>
    </source>
</evidence>
<evidence type="ECO:0000256" key="2">
    <source>
        <dbReference type="SAM" id="MobiDB-lite"/>
    </source>
</evidence>
<accession>A0A210QAK6</accession>
<dbReference type="InterPro" id="IPR005334">
    <property type="entry name" value="Tctex-1-like"/>
</dbReference>
<dbReference type="PANTHER" id="PTHR21255:SF65">
    <property type="entry name" value="TCTEX1 DOMAIN-CONTAINING PROTEIN 2"/>
    <property type="match status" value="1"/>
</dbReference>
<feature type="compositionally biased region" description="Basic and acidic residues" evidence="2">
    <location>
        <begin position="1"/>
        <end position="11"/>
    </location>
</feature>
<protein>
    <submittedName>
        <fullName evidence="3">Tctex1 domain-containing protein 1-B</fullName>
    </submittedName>
</protein>
<comment type="similarity">
    <text evidence="1">Belongs to the dynein light chain Tctex-type family.</text>
</comment>
<keyword evidence="4" id="KW-1185">Reference proteome</keyword>
<dbReference type="PANTHER" id="PTHR21255">
    <property type="entry name" value="T-COMPLEX-ASSOCIATED-TESTIS-EXPRESSED 1/ DYNEIN LIGHT CHAIN"/>
    <property type="match status" value="1"/>
</dbReference>
<dbReference type="OrthoDB" id="10248487at2759"/>
<dbReference type="GO" id="GO:0005737">
    <property type="term" value="C:cytoplasm"/>
    <property type="evidence" value="ECO:0007669"/>
    <property type="project" value="TreeGrafter"/>
</dbReference>
<dbReference type="Proteomes" id="UP000242188">
    <property type="component" value="Unassembled WGS sequence"/>
</dbReference>
<evidence type="ECO:0000256" key="1">
    <source>
        <dbReference type="ARBA" id="ARBA00005361"/>
    </source>
</evidence>
<dbReference type="InterPro" id="IPR038586">
    <property type="entry name" value="Tctex-1-like_sf"/>
</dbReference>
<evidence type="ECO:0000313" key="3">
    <source>
        <dbReference type="EMBL" id="OWF45766.1"/>
    </source>
</evidence>
<reference evidence="3 4" key="1">
    <citation type="journal article" date="2017" name="Nat. Ecol. Evol.">
        <title>Scallop genome provides insights into evolution of bilaterian karyotype and development.</title>
        <authorList>
            <person name="Wang S."/>
            <person name="Zhang J."/>
            <person name="Jiao W."/>
            <person name="Li J."/>
            <person name="Xun X."/>
            <person name="Sun Y."/>
            <person name="Guo X."/>
            <person name="Huan P."/>
            <person name="Dong B."/>
            <person name="Zhang L."/>
            <person name="Hu X."/>
            <person name="Sun X."/>
            <person name="Wang J."/>
            <person name="Zhao C."/>
            <person name="Wang Y."/>
            <person name="Wang D."/>
            <person name="Huang X."/>
            <person name="Wang R."/>
            <person name="Lv J."/>
            <person name="Li Y."/>
            <person name="Zhang Z."/>
            <person name="Liu B."/>
            <person name="Lu W."/>
            <person name="Hui Y."/>
            <person name="Liang J."/>
            <person name="Zhou Z."/>
            <person name="Hou R."/>
            <person name="Li X."/>
            <person name="Liu Y."/>
            <person name="Li H."/>
            <person name="Ning X."/>
            <person name="Lin Y."/>
            <person name="Zhao L."/>
            <person name="Xing Q."/>
            <person name="Dou J."/>
            <person name="Li Y."/>
            <person name="Mao J."/>
            <person name="Guo H."/>
            <person name="Dou H."/>
            <person name="Li T."/>
            <person name="Mu C."/>
            <person name="Jiang W."/>
            <person name="Fu Q."/>
            <person name="Fu X."/>
            <person name="Miao Y."/>
            <person name="Liu J."/>
            <person name="Yu Q."/>
            <person name="Li R."/>
            <person name="Liao H."/>
            <person name="Li X."/>
            <person name="Kong Y."/>
            <person name="Jiang Z."/>
            <person name="Chourrout D."/>
            <person name="Li R."/>
            <person name="Bao Z."/>
        </authorList>
    </citation>
    <scope>NUCLEOTIDE SEQUENCE [LARGE SCALE GENOMIC DNA]</scope>
    <source>
        <strain evidence="3 4">PY_sf001</strain>
    </source>
</reference>
<dbReference type="Gene3D" id="3.30.1140.40">
    <property type="entry name" value="Tctex-1"/>
    <property type="match status" value="1"/>
</dbReference>
<sequence length="173" mass="19794">MTSDVARDKAARLLKKQGSMSSLASSDVHRGKNLGSMSTVSFTDDPGHDDHYRPPVKYENSYQTAPDQKFPTAKIRYIISDVLESCLRHEKYEPELCRQLSKTTSEIIKTRVREMNIPRFKIICLVHIGQLNNQGLRIGSRCLWDSTCDTFSSYEFRNNKLFAIGSVYGVYFE</sequence>
<proteinExistence type="inferred from homology"/>
<organism evidence="3 4">
    <name type="scientific">Mizuhopecten yessoensis</name>
    <name type="common">Japanese scallop</name>
    <name type="synonym">Patinopecten yessoensis</name>
    <dbReference type="NCBI Taxonomy" id="6573"/>
    <lineage>
        <taxon>Eukaryota</taxon>
        <taxon>Metazoa</taxon>
        <taxon>Spiralia</taxon>
        <taxon>Lophotrochozoa</taxon>
        <taxon>Mollusca</taxon>
        <taxon>Bivalvia</taxon>
        <taxon>Autobranchia</taxon>
        <taxon>Pteriomorphia</taxon>
        <taxon>Pectinida</taxon>
        <taxon>Pectinoidea</taxon>
        <taxon>Pectinidae</taxon>
        <taxon>Mizuhopecten</taxon>
    </lineage>
</organism>
<dbReference type="GO" id="GO:0007018">
    <property type="term" value="P:microtubule-based movement"/>
    <property type="evidence" value="ECO:0007669"/>
    <property type="project" value="TreeGrafter"/>
</dbReference>
<name>A0A210QAK6_MIZYE</name>
<dbReference type="AlphaFoldDB" id="A0A210QAK6"/>
<dbReference type="STRING" id="6573.A0A210QAK6"/>
<dbReference type="Pfam" id="PF03645">
    <property type="entry name" value="Tctex-1"/>
    <property type="match status" value="1"/>
</dbReference>